<dbReference type="RefSeq" id="WP_036166597.1">
    <property type="nucleotide sequence ID" value="NZ_JRKJ01000005.1"/>
</dbReference>
<dbReference type="STRING" id="1300345.LF41_2295"/>
<dbReference type="PATRIC" id="fig|1300345.3.peg.871"/>
<name>A0A0A2WJ05_9GAMM</name>
<sequence length="248" mass="27342">MSEELRQQQMTFAAHLRDPENAAAPSDIEDRRLKIYRDLLFNSLHGLLSSNFPVIRKTLGDGAWRALERAFFADHRAQTQLFTEVGNEFATWLSSSPRDPAWLHELAHYEYAELALSISDAALPPHDPDGHLLDGIPVASPFAWPLAYAWPVHRIGPDFQPDAPPAEPTLLLLRRDPAGDVHFSILSPLTFRLLQLIDSNASDTGRTLLQRLAAEAAAPDPDAFLSEGAATLQALKADDVLLGTAPRC</sequence>
<evidence type="ECO:0000259" key="1">
    <source>
        <dbReference type="Pfam" id="PF09836"/>
    </source>
</evidence>
<dbReference type="InterPro" id="IPR044922">
    <property type="entry name" value="DUF2063_N_sf"/>
</dbReference>
<keyword evidence="4" id="KW-1185">Reference proteome</keyword>
<dbReference type="Gene3D" id="1.10.150.690">
    <property type="entry name" value="DUF2063"/>
    <property type="match status" value="1"/>
</dbReference>
<evidence type="ECO:0000259" key="2">
    <source>
        <dbReference type="Pfam" id="PF22106"/>
    </source>
</evidence>
<dbReference type="EMBL" id="JRKJ01000005">
    <property type="protein sequence ID" value="KGQ19793.1"/>
    <property type="molecule type" value="Genomic_DNA"/>
</dbReference>
<feature type="domain" description="Putative DNA-binding" evidence="1">
    <location>
        <begin position="7"/>
        <end position="93"/>
    </location>
</feature>
<protein>
    <submittedName>
        <fullName evidence="3">Uncharacterized protein</fullName>
    </submittedName>
</protein>
<dbReference type="Pfam" id="PF22106">
    <property type="entry name" value="NGO1945_C"/>
    <property type="match status" value="1"/>
</dbReference>
<reference evidence="3 4" key="1">
    <citation type="submission" date="2014-09" db="EMBL/GenBank/DDBJ databases">
        <title>Genome sequences of Lysobacter dokdonensis DS-58.</title>
        <authorList>
            <person name="Kim J.F."/>
            <person name="Kwak M.-J."/>
        </authorList>
    </citation>
    <scope>NUCLEOTIDE SEQUENCE [LARGE SCALE GENOMIC DNA]</scope>
    <source>
        <strain evidence="3 4">DS-58</strain>
    </source>
</reference>
<accession>A0A0A2WJ05</accession>
<evidence type="ECO:0000313" key="4">
    <source>
        <dbReference type="Proteomes" id="UP000030518"/>
    </source>
</evidence>
<comment type="caution">
    <text evidence="3">The sequence shown here is derived from an EMBL/GenBank/DDBJ whole genome shotgun (WGS) entry which is preliminary data.</text>
</comment>
<organism evidence="3 4">
    <name type="scientific">Lysobacter dokdonensis DS-58</name>
    <dbReference type="NCBI Taxonomy" id="1300345"/>
    <lineage>
        <taxon>Bacteria</taxon>
        <taxon>Pseudomonadati</taxon>
        <taxon>Pseudomonadota</taxon>
        <taxon>Gammaproteobacteria</taxon>
        <taxon>Lysobacterales</taxon>
        <taxon>Lysobacteraceae</taxon>
        <taxon>Noviluteimonas</taxon>
    </lineage>
</organism>
<evidence type="ECO:0000313" key="3">
    <source>
        <dbReference type="EMBL" id="KGQ19793.1"/>
    </source>
</evidence>
<gene>
    <name evidence="3" type="ORF">LF41_2295</name>
</gene>
<dbReference type="InterPro" id="IPR054098">
    <property type="entry name" value="NGO1945-like_C"/>
</dbReference>
<dbReference type="InterPro" id="IPR018640">
    <property type="entry name" value="DUF2063"/>
</dbReference>
<dbReference type="OrthoDB" id="4146344at2"/>
<dbReference type="Gene3D" id="3.90.930.50">
    <property type="match status" value="1"/>
</dbReference>
<dbReference type="eggNOG" id="COG3219">
    <property type="taxonomic scope" value="Bacteria"/>
</dbReference>
<dbReference type="Proteomes" id="UP000030518">
    <property type="component" value="Unassembled WGS sequence"/>
</dbReference>
<proteinExistence type="predicted"/>
<feature type="domain" description="NGO1945-like C-terminal" evidence="2">
    <location>
        <begin position="140"/>
        <end position="235"/>
    </location>
</feature>
<dbReference type="AlphaFoldDB" id="A0A0A2WJ05"/>
<dbReference type="Pfam" id="PF09836">
    <property type="entry name" value="DUF2063"/>
    <property type="match status" value="1"/>
</dbReference>